<dbReference type="SUPFAM" id="SSF143081">
    <property type="entry name" value="BB1717-like"/>
    <property type="match status" value="1"/>
</dbReference>
<comment type="caution">
    <text evidence="9">The sequence shown here is derived from an EMBL/GenBank/DDBJ whole genome shotgun (WGS) entry which is preliminary data.</text>
</comment>
<dbReference type="PANTHER" id="PTHR13604">
    <property type="entry name" value="DC12-RELATED"/>
    <property type="match status" value="1"/>
</dbReference>
<feature type="compositionally biased region" description="Low complexity" evidence="8">
    <location>
        <begin position="332"/>
        <end position="341"/>
    </location>
</feature>
<evidence type="ECO:0000313" key="9">
    <source>
        <dbReference type="EMBL" id="KAF5326643.1"/>
    </source>
</evidence>
<dbReference type="InterPro" id="IPR003738">
    <property type="entry name" value="SRAP"/>
</dbReference>
<keyword evidence="2" id="KW-0645">Protease</keyword>
<keyword evidence="4" id="KW-0378">Hydrolase</keyword>
<dbReference type="Proteomes" id="UP000541558">
    <property type="component" value="Unassembled WGS sequence"/>
</dbReference>
<dbReference type="GO" id="GO:0106300">
    <property type="term" value="P:protein-DNA covalent cross-linking repair"/>
    <property type="evidence" value="ECO:0007669"/>
    <property type="project" value="InterPro"/>
</dbReference>
<organism evidence="9 10">
    <name type="scientific">Ephemerocybe angulata</name>
    <dbReference type="NCBI Taxonomy" id="980116"/>
    <lineage>
        <taxon>Eukaryota</taxon>
        <taxon>Fungi</taxon>
        <taxon>Dikarya</taxon>
        <taxon>Basidiomycota</taxon>
        <taxon>Agaricomycotina</taxon>
        <taxon>Agaricomycetes</taxon>
        <taxon>Agaricomycetidae</taxon>
        <taxon>Agaricales</taxon>
        <taxon>Agaricineae</taxon>
        <taxon>Psathyrellaceae</taxon>
        <taxon>Ephemerocybe</taxon>
    </lineage>
</organism>
<keyword evidence="6" id="KW-0238">DNA-binding</keyword>
<dbReference type="GO" id="GO:0003697">
    <property type="term" value="F:single-stranded DNA binding"/>
    <property type="evidence" value="ECO:0007669"/>
    <property type="project" value="InterPro"/>
</dbReference>
<feature type="region of interest" description="Disordered" evidence="8">
    <location>
        <begin position="58"/>
        <end position="99"/>
    </location>
</feature>
<dbReference type="Gene3D" id="3.90.1680.10">
    <property type="entry name" value="SOS response associated peptidase-like"/>
    <property type="match status" value="1"/>
</dbReference>
<dbReference type="Pfam" id="PF02586">
    <property type="entry name" value="SRAP"/>
    <property type="match status" value="1"/>
</dbReference>
<protein>
    <recommendedName>
        <fullName evidence="11">DUF159-domain-containing protein</fullName>
    </recommendedName>
</protein>
<feature type="compositionally biased region" description="Low complexity" evidence="8">
    <location>
        <begin position="72"/>
        <end position="99"/>
    </location>
</feature>
<name>A0A8H5BNX3_9AGAR</name>
<feature type="region of interest" description="Disordered" evidence="8">
    <location>
        <begin position="295"/>
        <end position="431"/>
    </location>
</feature>
<dbReference type="OrthoDB" id="2111841at2759"/>
<dbReference type="InterPro" id="IPR036590">
    <property type="entry name" value="SRAP-like"/>
</dbReference>
<evidence type="ECO:0000256" key="8">
    <source>
        <dbReference type="SAM" id="MobiDB-lite"/>
    </source>
</evidence>
<keyword evidence="7" id="KW-0456">Lyase</keyword>
<evidence type="ECO:0000256" key="1">
    <source>
        <dbReference type="ARBA" id="ARBA00008136"/>
    </source>
</evidence>
<dbReference type="AlphaFoldDB" id="A0A8H5BNX3"/>
<feature type="compositionally biased region" description="Low complexity" evidence="8">
    <location>
        <begin position="413"/>
        <end position="431"/>
    </location>
</feature>
<evidence type="ECO:0000256" key="2">
    <source>
        <dbReference type="ARBA" id="ARBA00022670"/>
    </source>
</evidence>
<dbReference type="GO" id="GO:0006508">
    <property type="term" value="P:proteolysis"/>
    <property type="evidence" value="ECO:0007669"/>
    <property type="project" value="UniProtKB-KW"/>
</dbReference>
<dbReference type="GO" id="GO:0008233">
    <property type="term" value="F:peptidase activity"/>
    <property type="evidence" value="ECO:0007669"/>
    <property type="project" value="UniProtKB-KW"/>
</dbReference>
<feature type="compositionally biased region" description="Basic residues" evidence="8">
    <location>
        <begin position="383"/>
        <end position="397"/>
    </location>
</feature>
<gene>
    <name evidence="9" type="ORF">D9611_000872</name>
</gene>
<evidence type="ECO:0000256" key="6">
    <source>
        <dbReference type="ARBA" id="ARBA00023125"/>
    </source>
</evidence>
<dbReference type="GO" id="GO:0016829">
    <property type="term" value="F:lyase activity"/>
    <property type="evidence" value="ECO:0007669"/>
    <property type="project" value="UniProtKB-KW"/>
</dbReference>
<reference evidence="9 10" key="1">
    <citation type="journal article" date="2020" name="ISME J.">
        <title>Uncovering the hidden diversity of litter-decomposition mechanisms in mushroom-forming fungi.</title>
        <authorList>
            <person name="Floudas D."/>
            <person name="Bentzer J."/>
            <person name="Ahren D."/>
            <person name="Johansson T."/>
            <person name="Persson P."/>
            <person name="Tunlid A."/>
        </authorList>
    </citation>
    <scope>NUCLEOTIDE SEQUENCE [LARGE SCALE GENOMIC DNA]</scope>
    <source>
        <strain evidence="9 10">CBS 175.51</strain>
    </source>
</reference>
<comment type="similarity">
    <text evidence="1">Belongs to the SOS response-associated peptidase family.</text>
</comment>
<proteinExistence type="inferred from homology"/>
<evidence type="ECO:0000256" key="5">
    <source>
        <dbReference type="ARBA" id="ARBA00023124"/>
    </source>
</evidence>
<keyword evidence="5" id="KW-0190">Covalent protein-DNA linkage</keyword>
<evidence type="ECO:0000256" key="7">
    <source>
        <dbReference type="ARBA" id="ARBA00023239"/>
    </source>
</evidence>
<feature type="compositionally biased region" description="Polar residues" evidence="8">
    <location>
        <begin position="297"/>
        <end position="307"/>
    </location>
</feature>
<evidence type="ECO:0000313" key="10">
    <source>
        <dbReference type="Proteomes" id="UP000541558"/>
    </source>
</evidence>
<evidence type="ECO:0008006" key="11">
    <source>
        <dbReference type="Google" id="ProtNLM"/>
    </source>
</evidence>
<dbReference type="EMBL" id="JAACJK010000163">
    <property type="protein sequence ID" value="KAF5326643.1"/>
    <property type="molecule type" value="Genomic_DNA"/>
</dbReference>
<evidence type="ECO:0000256" key="3">
    <source>
        <dbReference type="ARBA" id="ARBA00022763"/>
    </source>
</evidence>
<keyword evidence="10" id="KW-1185">Reference proteome</keyword>
<keyword evidence="3" id="KW-0227">DNA damage</keyword>
<evidence type="ECO:0000256" key="4">
    <source>
        <dbReference type="ARBA" id="ARBA00022801"/>
    </source>
</evidence>
<dbReference type="PANTHER" id="PTHR13604:SF0">
    <property type="entry name" value="ABASIC SITE PROCESSING PROTEIN HMCES"/>
    <property type="match status" value="1"/>
</dbReference>
<accession>A0A8H5BNX3</accession>
<sequence length="431" mass="46817">MLDVVDSSQTTTTMCGRFALRFNRGHIRALRGNDAPPVDEWEGEDDFVPRYNIAPRTHAPVVRRRDPGPSGSGASSSTGAGSAEAQDGGASSTSNSTATSNTAPLIMQTMKWGLIPHWAKVEDNTLNTINARAENLAEGGGMWGSIKGKKRCAVPAQGYYEWLTKGKDKLPHFIKRKDNDVLLMAGLYDSAVIDGRTIWSFTIVTTDAAPSFSWLHDRQPVFLTSKAALDTWLDTSSQTWTPELSKFVLHPYDDDANVPLECYQVPKEVGKIGTESPTFVEPVANRKDGIQAMFAKQKQSQQHSNPPSHLKQEIKPEPPQSQATERRESNESKSSQAQSSSPKGKVKRERSSSPAIDLDEAEDGAPKAKKAKLEDTESTGHTSPKRSQPKTPIKSKKASSSTKKPPSPKKPSKSAAAAGGSAKITSFFKKS</sequence>